<evidence type="ECO:0008006" key="3">
    <source>
        <dbReference type="Google" id="ProtNLM"/>
    </source>
</evidence>
<dbReference type="Proteomes" id="UP000220900">
    <property type="component" value="Unassembled WGS sequence"/>
</dbReference>
<sequence length="209" mass="24707">MFGKEDNKAEIKVGLTQFLDFTLKSSAAKTNFVKNLKSQPEYHPVFDYWKQLRETVIKFHQNELSFECFETLVQTVDQKKKQNYIDVIRQYKKFIRNKDIVWFDPGKSHWVSDDLIVRSSPELGLLVNDEPHLIKLFFKGKKERIDKYNINSTLTLLNKSTFSTDHKDVNYTVLNIQKNKMYTNNSISTEHLISLESEANQLCYIWNKI</sequence>
<protein>
    <recommendedName>
        <fullName evidence="3">Group-specific protein</fullName>
    </recommendedName>
</protein>
<evidence type="ECO:0000313" key="2">
    <source>
        <dbReference type="Proteomes" id="UP000220900"/>
    </source>
</evidence>
<evidence type="ECO:0000313" key="1">
    <source>
        <dbReference type="EMBL" id="PES97896.1"/>
    </source>
</evidence>
<reference evidence="1 2" key="1">
    <citation type="submission" date="2017-09" db="EMBL/GenBank/DDBJ databases">
        <title>Large-scale bioinformatics analysis of Bacillus genomes uncovers conserved roles of natural products in bacterial physiology.</title>
        <authorList>
            <consortium name="Agbiome Team Llc"/>
            <person name="Bleich R.M."/>
            <person name="Grubbs K.J."/>
            <person name="Santa Maria K.C."/>
            <person name="Allen S.E."/>
            <person name="Farag S."/>
            <person name="Shank E.A."/>
            <person name="Bowers A."/>
        </authorList>
    </citation>
    <scope>NUCLEOTIDE SEQUENCE [LARGE SCALE GENOMIC DNA]</scope>
    <source>
        <strain evidence="1 2">AFS002368</strain>
    </source>
</reference>
<dbReference type="RefSeq" id="WP_098266713.1">
    <property type="nucleotide sequence ID" value="NZ_JBNKII010000003.1"/>
</dbReference>
<gene>
    <name evidence="1" type="ORF">CN491_03390</name>
</gene>
<dbReference type="AlphaFoldDB" id="A0A2A8LTC9"/>
<dbReference type="EMBL" id="NTZF01000004">
    <property type="protein sequence ID" value="PES97896.1"/>
    <property type="molecule type" value="Genomic_DNA"/>
</dbReference>
<comment type="caution">
    <text evidence="1">The sequence shown here is derived from an EMBL/GenBank/DDBJ whole genome shotgun (WGS) entry which is preliminary data.</text>
</comment>
<name>A0A2A8LTC9_BACCE</name>
<proteinExistence type="predicted"/>
<organism evidence="1 2">
    <name type="scientific">Bacillus cereus</name>
    <dbReference type="NCBI Taxonomy" id="1396"/>
    <lineage>
        <taxon>Bacteria</taxon>
        <taxon>Bacillati</taxon>
        <taxon>Bacillota</taxon>
        <taxon>Bacilli</taxon>
        <taxon>Bacillales</taxon>
        <taxon>Bacillaceae</taxon>
        <taxon>Bacillus</taxon>
        <taxon>Bacillus cereus group</taxon>
    </lineage>
</organism>
<accession>A0A2A8LTC9</accession>